<proteinExistence type="predicted"/>
<gene>
    <name evidence="3" type="ORF">FISHEDRAFT_71975</name>
</gene>
<evidence type="ECO:0000256" key="2">
    <source>
        <dbReference type="SAM" id="SignalP"/>
    </source>
</evidence>
<keyword evidence="2" id="KW-0732">Signal</keyword>
<organism evidence="3 4">
    <name type="scientific">Fistulina hepatica ATCC 64428</name>
    <dbReference type="NCBI Taxonomy" id="1128425"/>
    <lineage>
        <taxon>Eukaryota</taxon>
        <taxon>Fungi</taxon>
        <taxon>Dikarya</taxon>
        <taxon>Basidiomycota</taxon>
        <taxon>Agaricomycotina</taxon>
        <taxon>Agaricomycetes</taxon>
        <taxon>Agaricomycetidae</taxon>
        <taxon>Agaricales</taxon>
        <taxon>Fistulinaceae</taxon>
        <taxon>Fistulina</taxon>
    </lineage>
</organism>
<evidence type="ECO:0000256" key="1">
    <source>
        <dbReference type="SAM" id="MobiDB-lite"/>
    </source>
</evidence>
<feature type="signal peptide" evidence="2">
    <location>
        <begin position="1"/>
        <end position="42"/>
    </location>
</feature>
<dbReference type="Proteomes" id="UP000054144">
    <property type="component" value="Unassembled WGS sequence"/>
</dbReference>
<dbReference type="AlphaFoldDB" id="A0A0D7AG22"/>
<evidence type="ECO:0000313" key="4">
    <source>
        <dbReference type="Proteomes" id="UP000054144"/>
    </source>
</evidence>
<dbReference type="EMBL" id="KN881676">
    <property type="protein sequence ID" value="KIY50372.1"/>
    <property type="molecule type" value="Genomic_DNA"/>
</dbReference>
<dbReference type="Gene3D" id="3.30.70.1060">
    <property type="entry name" value="Dimeric alpha+beta barrel"/>
    <property type="match status" value="1"/>
</dbReference>
<accession>A0A0D7AG22</accession>
<feature type="chain" id="PRO_5002316460" description="YCII-related domain-containing protein" evidence="2">
    <location>
        <begin position="43"/>
        <end position="106"/>
    </location>
</feature>
<dbReference type="InterPro" id="IPR011008">
    <property type="entry name" value="Dimeric_a/b-barrel"/>
</dbReference>
<reference evidence="3 4" key="1">
    <citation type="journal article" date="2015" name="Fungal Genet. Biol.">
        <title>Evolution of novel wood decay mechanisms in Agaricales revealed by the genome sequences of Fistulina hepatica and Cylindrobasidium torrendii.</title>
        <authorList>
            <person name="Floudas D."/>
            <person name="Held B.W."/>
            <person name="Riley R."/>
            <person name="Nagy L.G."/>
            <person name="Koehler G."/>
            <person name="Ransdell A.S."/>
            <person name="Younus H."/>
            <person name="Chow J."/>
            <person name="Chiniquy J."/>
            <person name="Lipzen A."/>
            <person name="Tritt A."/>
            <person name="Sun H."/>
            <person name="Haridas S."/>
            <person name="LaButti K."/>
            <person name="Ohm R.A."/>
            <person name="Kues U."/>
            <person name="Blanchette R.A."/>
            <person name="Grigoriev I.V."/>
            <person name="Minto R.E."/>
            <person name="Hibbett D.S."/>
        </authorList>
    </citation>
    <scope>NUCLEOTIDE SEQUENCE [LARGE SCALE GENOMIC DNA]</scope>
    <source>
        <strain evidence="3 4">ATCC 64428</strain>
    </source>
</reference>
<name>A0A0D7AG22_9AGAR</name>
<feature type="region of interest" description="Disordered" evidence="1">
    <location>
        <begin position="1"/>
        <end position="20"/>
    </location>
</feature>
<evidence type="ECO:0008006" key="5">
    <source>
        <dbReference type="Google" id="ProtNLM"/>
    </source>
</evidence>
<sequence length="106" mass="11813">MVAPSRWSRLPPPPPPRTRRSAAHFRSLFCLAFLARSTGVGGMMVTPETMMCEPTDRVPVGSTLIVEAASIEEVKEKIAEDVYWQSGVWDKEKMVILPIFLATQLP</sequence>
<keyword evidence="4" id="KW-1185">Reference proteome</keyword>
<evidence type="ECO:0000313" key="3">
    <source>
        <dbReference type="EMBL" id="KIY50372.1"/>
    </source>
</evidence>
<dbReference type="OrthoDB" id="5519740at2759"/>
<dbReference type="SUPFAM" id="SSF54909">
    <property type="entry name" value="Dimeric alpha+beta barrel"/>
    <property type="match status" value="1"/>
</dbReference>
<protein>
    <recommendedName>
        <fullName evidence="5">YCII-related domain-containing protein</fullName>
    </recommendedName>
</protein>